<accession>A0A0P0XB10</accession>
<protein>
    <submittedName>
        <fullName evidence="1">Os08g0107650 protein</fullName>
    </submittedName>
</protein>
<dbReference type="Proteomes" id="UP000059680">
    <property type="component" value="Chromosome 8"/>
</dbReference>
<gene>
    <name evidence="1" type="ordered locus">Os08g0107650</name>
    <name evidence="1" type="ORF">OSNPB_080107650</name>
</gene>
<dbReference type="EMBL" id="AP014964">
    <property type="protein sequence ID" value="BAT03468.1"/>
    <property type="molecule type" value="Genomic_DNA"/>
</dbReference>
<dbReference type="Gramene" id="Os08t0107650-00">
    <property type="protein sequence ID" value="Os08t0107650-00"/>
    <property type="gene ID" value="Os08g0107650"/>
</dbReference>
<dbReference type="PaxDb" id="39947-A0A0P0XB10"/>
<keyword evidence="2" id="KW-1185">Reference proteome</keyword>
<evidence type="ECO:0000313" key="1">
    <source>
        <dbReference type="EMBL" id="BAT03468.1"/>
    </source>
</evidence>
<proteinExistence type="predicted"/>
<organism evidence="1 2">
    <name type="scientific">Oryza sativa subsp. japonica</name>
    <name type="common">Rice</name>
    <dbReference type="NCBI Taxonomy" id="39947"/>
    <lineage>
        <taxon>Eukaryota</taxon>
        <taxon>Viridiplantae</taxon>
        <taxon>Streptophyta</taxon>
        <taxon>Embryophyta</taxon>
        <taxon>Tracheophyta</taxon>
        <taxon>Spermatophyta</taxon>
        <taxon>Magnoliopsida</taxon>
        <taxon>Liliopsida</taxon>
        <taxon>Poales</taxon>
        <taxon>Poaceae</taxon>
        <taxon>BOP clade</taxon>
        <taxon>Oryzoideae</taxon>
        <taxon>Oryzeae</taxon>
        <taxon>Oryzinae</taxon>
        <taxon>Oryza</taxon>
        <taxon>Oryza sativa</taxon>
    </lineage>
</organism>
<name>A0A0P0XB10_ORYSJ</name>
<reference evidence="1 2" key="3">
    <citation type="journal article" date="2013" name="Rice">
        <title>Improvement of the Oryza sativa Nipponbare reference genome using next generation sequence and optical map data.</title>
        <authorList>
            <person name="Kawahara Y."/>
            <person name="de la Bastide M."/>
            <person name="Hamilton J.P."/>
            <person name="Kanamori H."/>
            <person name="McCombie W.R."/>
            <person name="Ouyang S."/>
            <person name="Schwartz D.C."/>
            <person name="Tanaka T."/>
            <person name="Wu J."/>
            <person name="Zhou S."/>
            <person name="Childs K.L."/>
            <person name="Davidson R.M."/>
            <person name="Lin H."/>
            <person name="Quesada-Ocampo L."/>
            <person name="Vaillancourt B."/>
            <person name="Sakai H."/>
            <person name="Lee S.S."/>
            <person name="Kim J."/>
            <person name="Numa H."/>
            <person name="Itoh T."/>
            <person name="Buell C.R."/>
            <person name="Matsumoto T."/>
        </authorList>
    </citation>
    <scope>NUCLEOTIDE SEQUENCE [LARGE SCALE GENOMIC DNA]</scope>
    <source>
        <strain evidence="2">cv. Nipponbare</strain>
    </source>
</reference>
<sequence>MMHLNKRSFSSIPMKQSTVGSTVRLVAPLDHRVKDLSSFHGSSILAEIAHQRVISEYIWFNTIPAHPFENPNSVIGLS</sequence>
<evidence type="ECO:0000313" key="2">
    <source>
        <dbReference type="Proteomes" id="UP000059680"/>
    </source>
</evidence>
<dbReference type="InParanoid" id="A0A0P0XB10"/>
<reference evidence="2" key="1">
    <citation type="journal article" date="2005" name="Nature">
        <title>The map-based sequence of the rice genome.</title>
        <authorList>
            <consortium name="International rice genome sequencing project (IRGSP)"/>
            <person name="Matsumoto T."/>
            <person name="Wu J."/>
            <person name="Kanamori H."/>
            <person name="Katayose Y."/>
            <person name="Fujisawa M."/>
            <person name="Namiki N."/>
            <person name="Mizuno H."/>
            <person name="Yamamoto K."/>
            <person name="Antonio B.A."/>
            <person name="Baba T."/>
            <person name="Sakata K."/>
            <person name="Nagamura Y."/>
            <person name="Aoki H."/>
            <person name="Arikawa K."/>
            <person name="Arita K."/>
            <person name="Bito T."/>
            <person name="Chiden Y."/>
            <person name="Fujitsuka N."/>
            <person name="Fukunaka R."/>
            <person name="Hamada M."/>
            <person name="Harada C."/>
            <person name="Hayashi A."/>
            <person name="Hijishita S."/>
            <person name="Honda M."/>
            <person name="Hosokawa S."/>
            <person name="Ichikawa Y."/>
            <person name="Idonuma A."/>
            <person name="Iijima M."/>
            <person name="Ikeda M."/>
            <person name="Ikeno M."/>
            <person name="Ito K."/>
            <person name="Ito S."/>
            <person name="Ito T."/>
            <person name="Ito Y."/>
            <person name="Ito Y."/>
            <person name="Iwabuchi A."/>
            <person name="Kamiya K."/>
            <person name="Karasawa W."/>
            <person name="Kurita K."/>
            <person name="Katagiri S."/>
            <person name="Kikuta A."/>
            <person name="Kobayashi H."/>
            <person name="Kobayashi N."/>
            <person name="Machita K."/>
            <person name="Maehara T."/>
            <person name="Masukawa M."/>
            <person name="Mizubayashi T."/>
            <person name="Mukai Y."/>
            <person name="Nagasaki H."/>
            <person name="Nagata Y."/>
            <person name="Naito S."/>
            <person name="Nakashima M."/>
            <person name="Nakama Y."/>
            <person name="Nakamichi Y."/>
            <person name="Nakamura M."/>
            <person name="Meguro A."/>
            <person name="Negishi M."/>
            <person name="Ohta I."/>
            <person name="Ohta T."/>
            <person name="Okamoto M."/>
            <person name="Ono N."/>
            <person name="Saji S."/>
            <person name="Sakaguchi M."/>
            <person name="Sakai K."/>
            <person name="Shibata M."/>
            <person name="Shimokawa T."/>
            <person name="Song J."/>
            <person name="Takazaki Y."/>
            <person name="Terasawa K."/>
            <person name="Tsugane M."/>
            <person name="Tsuji K."/>
            <person name="Ueda S."/>
            <person name="Waki K."/>
            <person name="Yamagata H."/>
            <person name="Yamamoto M."/>
            <person name="Yamamoto S."/>
            <person name="Yamane H."/>
            <person name="Yoshiki S."/>
            <person name="Yoshihara R."/>
            <person name="Yukawa K."/>
            <person name="Zhong H."/>
            <person name="Yano M."/>
            <person name="Yuan Q."/>
            <person name="Ouyang S."/>
            <person name="Liu J."/>
            <person name="Jones K.M."/>
            <person name="Gansberger K."/>
            <person name="Moffat K."/>
            <person name="Hill J."/>
            <person name="Bera J."/>
            <person name="Fadrosh D."/>
            <person name="Jin S."/>
            <person name="Johri S."/>
            <person name="Kim M."/>
            <person name="Overton L."/>
            <person name="Reardon M."/>
            <person name="Tsitrin T."/>
            <person name="Vuong H."/>
            <person name="Weaver B."/>
            <person name="Ciecko A."/>
            <person name="Tallon L."/>
            <person name="Jackson J."/>
            <person name="Pai G."/>
            <person name="Aken S.V."/>
            <person name="Utterback T."/>
            <person name="Reidmuller S."/>
            <person name="Feldblyum T."/>
            <person name="Hsiao J."/>
            <person name="Zismann V."/>
            <person name="Iobst S."/>
            <person name="de Vazeille A.R."/>
            <person name="Buell C.R."/>
            <person name="Ying K."/>
            <person name="Li Y."/>
            <person name="Lu T."/>
            <person name="Huang Y."/>
            <person name="Zhao Q."/>
            <person name="Feng Q."/>
            <person name="Zhang L."/>
            <person name="Zhu J."/>
            <person name="Weng Q."/>
            <person name="Mu J."/>
            <person name="Lu Y."/>
            <person name="Fan D."/>
            <person name="Liu Y."/>
            <person name="Guan J."/>
            <person name="Zhang Y."/>
            <person name="Yu S."/>
            <person name="Liu X."/>
            <person name="Zhang Y."/>
            <person name="Hong G."/>
            <person name="Han B."/>
            <person name="Choisne N."/>
            <person name="Demange N."/>
            <person name="Orjeda G."/>
            <person name="Samain S."/>
            <person name="Cattolico L."/>
            <person name="Pelletier E."/>
            <person name="Couloux A."/>
            <person name="Segurens B."/>
            <person name="Wincker P."/>
            <person name="D'Hont A."/>
            <person name="Scarpelli C."/>
            <person name="Weissenbach J."/>
            <person name="Salanoubat M."/>
            <person name="Quetier F."/>
            <person name="Yu Y."/>
            <person name="Kim H.R."/>
            <person name="Rambo T."/>
            <person name="Currie J."/>
            <person name="Collura K."/>
            <person name="Luo M."/>
            <person name="Yang T."/>
            <person name="Ammiraju J.S.S."/>
            <person name="Engler F."/>
            <person name="Soderlund C."/>
            <person name="Wing R.A."/>
            <person name="Palmer L.E."/>
            <person name="de la Bastide M."/>
            <person name="Spiegel L."/>
            <person name="Nascimento L."/>
            <person name="Zutavern T."/>
            <person name="O'Shaughnessy A."/>
            <person name="Dike S."/>
            <person name="Dedhia N."/>
            <person name="Preston R."/>
            <person name="Balija V."/>
            <person name="McCombie W.R."/>
            <person name="Chow T."/>
            <person name="Chen H."/>
            <person name="Chung M."/>
            <person name="Chen C."/>
            <person name="Shaw J."/>
            <person name="Wu H."/>
            <person name="Hsiao K."/>
            <person name="Chao Y."/>
            <person name="Chu M."/>
            <person name="Cheng C."/>
            <person name="Hour A."/>
            <person name="Lee P."/>
            <person name="Lin S."/>
            <person name="Lin Y."/>
            <person name="Liou J."/>
            <person name="Liu S."/>
            <person name="Hsing Y."/>
            <person name="Raghuvanshi S."/>
            <person name="Mohanty A."/>
            <person name="Bharti A.K."/>
            <person name="Gaur A."/>
            <person name="Gupta V."/>
            <person name="Kumar D."/>
            <person name="Ravi V."/>
            <person name="Vij S."/>
            <person name="Kapur A."/>
            <person name="Khurana P."/>
            <person name="Khurana P."/>
            <person name="Khurana J.P."/>
            <person name="Tyagi A.K."/>
            <person name="Gaikwad K."/>
            <person name="Singh A."/>
            <person name="Dalal V."/>
            <person name="Srivastava S."/>
            <person name="Dixit A."/>
            <person name="Pal A.K."/>
            <person name="Ghazi I.A."/>
            <person name="Yadav M."/>
            <person name="Pandit A."/>
            <person name="Bhargava A."/>
            <person name="Sureshbabu K."/>
            <person name="Batra K."/>
            <person name="Sharma T.R."/>
            <person name="Mohapatra T."/>
            <person name="Singh N.K."/>
            <person name="Messing J."/>
            <person name="Nelson A.B."/>
            <person name="Fuks G."/>
            <person name="Kavchok S."/>
            <person name="Keizer G."/>
            <person name="Linton E."/>
            <person name="Llaca V."/>
            <person name="Song R."/>
            <person name="Tanyolac B."/>
            <person name="Young S."/>
            <person name="Ho-Il K."/>
            <person name="Hahn J.H."/>
            <person name="Sangsakoo G."/>
            <person name="Vanavichit A."/>
            <person name="de Mattos Luiz.A.T."/>
            <person name="Zimmer P.D."/>
            <person name="Malone G."/>
            <person name="Dellagostin O."/>
            <person name="de Oliveira A.C."/>
            <person name="Bevan M."/>
            <person name="Bancroft I."/>
            <person name="Minx P."/>
            <person name="Cordum H."/>
            <person name="Wilson R."/>
            <person name="Cheng Z."/>
            <person name="Jin W."/>
            <person name="Jiang J."/>
            <person name="Leong S.A."/>
            <person name="Iwama H."/>
            <person name="Gojobori T."/>
            <person name="Itoh T."/>
            <person name="Niimura Y."/>
            <person name="Fujii Y."/>
            <person name="Habara T."/>
            <person name="Sakai H."/>
            <person name="Sato Y."/>
            <person name="Wilson G."/>
            <person name="Kumar K."/>
            <person name="McCouch S."/>
            <person name="Juretic N."/>
            <person name="Hoen D."/>
            <person name="Wright S."/>
            <person name="Bruskiewich R."/>
            <person name="Bureau T."/>
            <person name="Miyao A."/>
            <person name="Hirochika H."/>
            <person name="Nishikawa T."/>
            <person name="Kadowaki K."/>
            <person name="Sugiura M."/>
            <person name="Burr B."/>
            <person name="Sasaki T."/>
        </authorList>
    </citation>
    <scope>NUCLEOTIDE SEQUENCE [LARGE SCALE GENOMIC DNA]</scope>
    <source>
        <strain evidence="2">cv. Nipponbare</strain>
    </source>
</reference>
<reference evidence="1 2" key="2">
    <citation type="journal article" date="2013" name="Plant Cell Physiol.">
        <title>Rice Annotation Project Database (RAP-DB): an integrative and interactive database for rice genomics.</title>
        <authorList>
            <person name="Sakai H."/>
            <person name="Lee S.S."/>
            <person name="Tanaka T."/>
            <person name="Numa H."/>
            <person name="Kim J."/>
            <person name="Kawahara Y."/>
            <person name="Wakimoto H."/>
            <person name="Yang C.C."/>
            <person name="Iwamoto M."/>
            <person name="Abe T."/>
            <person name="Yamada Y."/>
            <person name="Muto A."/>
            <person name="Inokuchi H."/>
            <person name="Ikemura T."/>
            <person name="Matsumoto T."/>
            <person name="Sasaki T."/>
            <person name="Itoh T."/>
        </authorList>
    </citation>
    <scope>NUCLEOTIDE SEQUENCE [LARGE SCALE GENOMIC DNA]</scope>
    <source>
        <strain evidence="2">cv. Nipponbare</strain>
    </source>
</reference>
<dbReference type="AlphaFoldDB" id="A0A0P0XB10"/>